<comment type="subcellular location">
    <subcellularLocation>
        <location evidence="1">Mitochondrion inner membrane</location>
        <topology evidence="1">Single-pass membrane protein</topology>
    </subcellularLocation>
</comment>
<dbReference type="EMBL" id="LXFE01000118">
    <property type="protein sequence ID" value="OLL27161.1"/>
    <property type="molecule type" value="Genomic_DNA"/>
</dbReference>
<keyword evidence="1" id="KW-0811">Translocation</keyword>
<evidence type="ECO:0000313" key="5">
    <source>
        <dbReference type="Proteomes" id="UP000186594"/>
    </source>
</evidence>
<feature type="compositionally biased region" description="Basic and acidic residues" evidence="2">
    <location>
        <begin position="47"/>
        <end position="65"/>
    </location>
</feature>
<dbReference type="InterPro" id="IPR050365">
    <property type="entry name" value="TIM50"/>
</dbReference>
<dbReference type="InterPro" id="IPR036412">
    <property type="entry name" value="HAD-like_sf"/>
</dbReference>
<name>A0A1U7LXB0_NEOID</name>
<gene>
    <name evidence="4" type="ORF">NEOLI_001957</name>
</gene>
<comment type="subunit">
    <text evidence="1">Component of the TIM23 complex.</text>
</comment>
<dbReference type="AlphaFoldDB" id="A0A1U7LXB0"/>
<accession>A0A1U7LXB0</accession>
<dbReference type="SMART" id="SM00577">
    <property type="entry name" value="CPDc"/>
    <property type="match status" value="1"/>
</dbReference>
<keyword evidence="1" id="KW-0809">Transit peptide</keyword>
<keyword evidence="1" id="KW-0813">Transport</keyword>
<dbReference type="PROSITE" id="PS50969">
    <property type="entry name" value="FCP1"/>
    <property type="match status" value="1"/>
</dbReference>
<feature type="compositionally biased region" description="Basic residues" evidence="2">
    <location>
        <begin position="66"/>
        <end position="75"/>
    </location>
</feature>
<comment type="caution">
    <text evidence="4">The sequence shown here is derived from an EMBL/GenBank/DDBJ whole genome shotgun (WGS) entry which is preliminary data.</text>
</comment>
<dbReference type="GO" id="GO:0015031">
    <property type="term" value="P:protein transport"/>
    <property type="evidence" value="ECO:0007669"/>
    <property type="project" value="UniProtKB-KW"/>
</dbReference>
<evidence type="ECO:0000256" key="1">
    <source>
        <dbReference type="RuleBase" id="RU365079"/>
    </source>
</evidence>
<dbReference type="Gene3D" id="3.40.50.1000">
    <property type="entry name" value="HAD superfamily/HAD-like"/>
    <property type="match status" value="1"/>
</dbReference>
<dbReference type="OrthoDB" id="1711508at2759"/>
<dbReference type="PANTHER" id="PTHR12210">
    <property type="entry name" value="DULLARD PROTEIN PHOSPHATASE"/>
    <property type="match status" value="1"/>
</dbReference>
<comment type="similarity">
    <text evidence="1">Belongs to the TIM50 family.</text>
</comment>
<organism evidence="4 5">
    <name type="scientific">Neolecta irregularis (strain DAH-3)</name>
    <dbReference type="NCBI Taxonomy" id="1198029"/>
    <lineage>
        <taxon>Eukaryota</taxon>
        <taxon>Fungi</taxon>
        <taxon>Dikarya</taxon>
        <taxon>Ascomycota</taxon>
        <taxon>Taphrinomycotina</taxon>
        <taxon>Neolectales</taxon>
        <taxon>Neolectaceae</taxon>
        <taxon>Neolecta</taxon>
    </lineage>
</organism>
<dbReference type="InterPro" id="IPR004274">
    <property type="entry name" value="FCP1_dom"/>
</dbReference>
<comment type="function">
    <text evidence="1">Essential component of the TIM23 complex, a complex that mediates the translocation of transit peptide-containing proteins across the mitochondrial inner membrane.</text>
</comment>
<dbReference type="Proteomes" id="UP000186594">
    <property type="component" value="Unassembled WGS sequence"/>
</dbReference>
<dbReference type="GO" id="GO:0005744">
    <property type="term" value="C:TIM23 mitochondrial import inner membrane translocase complex"/>
    <property type="evidence" value="ECO:0007669"/>
    <property type="project" value="UniProtKB-UniRule"/>
</dbReference>
<dbReference type="STRING" id="1198029.A0A1U7LXB0"/>
<dbReference type="SUPFAM" id="SSF56784">
    <property type="entry name" value="HAD-like"/>
    <property type="match status" value="1"/>
</dbReference>
<keyword evidence="1" id="KW-0496">Mitochondrion</keyword>
<dbReference type="Pfam" id="PF03031">
    <property type="entry name" value="NIF"/>
    <property type="match status" value="1"/>
</dbReference>
<reference evidence="4 5" key="1">
    <citation type="submission" date="2016-04" db="EMBL/GenBank/DDBJ databases">
        <title>Evolutionary innovation and constraint leading to complex multicellularity in the Ascomycota.</title>
        <authorList>
            <person name="Cisse O."/>
            <person name="Nguyen A."/>
            <person name="Hewitt D.A."/>
            <person name="Jedd G."/>
            <person name="Stajich J.E."/>
        </authorList>
    </citation>
    <scope>NUCLEOTIDE SEQUENCE [LARGE SCALE GENOMIC DNA]</scope>
    <source>
        <strain evidence="4 5">DAH-3</strain>
    </source>
</reference>
<keyword evidence="5" id="KW-1185">Reference proteome</keyword>
<evidence type="ECO:0000259" key="3">
    <source>
        <dbReference type="PROSITE" id="PS50969"/>
    </source>
</evidence>
<keyword evidence="1" id="KW-0653">Protein transport</keyword>
<evidence type="ECO:0000313" key="4">
    <source>
        <dbReference type="EMBL" id="OLL27161.1"/>
    </source>
</evidence>
<dbReference type="InterPro" id="IPR023214">
    <property type="entry name" value="HAD_sf"/>
</dbReference>
<evidence type="ECO:0000256" key="2">
    <source>
        <dbReference type="SAM" id="MobiDB-lite"/>
    </source>
</evidence>
<feature type="domain" description="FCP1 homology" evidence="3">
    <location>
        <begin position="127"/>
        <end position="296"/>
    </location>
</feature>
<proteinExistence type="inferred from homology"/>
<feature type="region of interest" description="Disordered" evidence="2">
    <location>
        <begin position="1"/>
        <end position="75"/>
    </location>
</feature>
<protein>
    <recommendedName>
        <fullName evidence="1">Mitochondrial import inner membrane translocase subunit TIM50</fullName>
    </recommendedName>
</protein>
<sequence length="331" mass="38180">MLTRLQRMTGRAFGPVRKSSHRCNSSYSFEEDVPRYVPPGRRGQNVQEHESRPRSYGRGETDSKPRSARRSKGRLCRQLDVNFQPPLIVEYSNHDLPMPFPRIGIPAPKPSDQYLTGAMEEPKRLDLPSSSHLLILDLNGTLLYRDKSDPHRGSTKPYPRPHLKEFINYVLANFKVMIWSSATPVNVQAMINDCFTHEQREQLVAVWSRDTLGLTPMEYKKKVKTFKLLPKVWRYPSFQGQVGPWSQKTTILLDDSFIKAQAQPYNHVEVPEYNAQRLQEGNDTVLRQVAGYLEELRYQENVSAFIRTKKFEVGQGWANDVLFMDNDLSAP</sequence>
<dbReference type="OMA" id="GGRWDQT"/>